<keyword evidence="2" id="KW-1133">Transmembrane helix</keyword>
<gene>
    <name evidence="3" type="ORF">EDB92DRAFT_1401643</name>
</gene>
<feature type="region of interest" description="Disordered" evidence="1">
    <location>
        <begin position="496"/>
        <end position="520"/>
    </location>
</feature>
<feature type="compositionally biased region" description="Low complexity" evidence="1">
    <location>
        <begin position="620"/>
        <end position="636"/>
    </location>
</feature>
<feature type="region of interest" description="Disordered" evidence="1">
    <location>
        <begin position="391"/>
        <end position="418"/>
    </location>
</feature>
<proteinExistence type="predicted"/>
<dbReference type="Proteomes" id="UP001201163">
    <property type="component" value="Unassembled WGS sequence"/>
</dbReference>
<feature type="region of interest" description="Disordered" evidence="1">
    <location>
        <begin position="550"/>
        <end position="570"/>
    </location>
</feature>
<keyword evidence="2" id="KW-0472">Membrane</keyword>
<feature type="region of interest" description="Disordered" evidence="1">
    <location>
        <begin position="599"/>
        <end position="654"/>
    </location>
</feature>
<feature type="region of interest" description="Disordered" evidence="1">
    <location>
        <begin position="430"/>
        <end position="479"/>
    </location>
</feature>
<evidence type="ECO:0000313" key="4">
    <source>
        <dbReference type="Proteomes" id="UP001201163"/>
    </source>
</evidence>
<feature type="transmembrane region" description="Helical" evidence="2">
    <location>
        <begin position="359"/>
        <end position="383"/>
    </location>
</feature>
<feature type="compositionally biased region" description="Low complexity" evidence="1">
    <location>
        <begin position="241"/>
        <end position="252"/>
    </location>
</feature>
<feature type="region of interest" description="Disordered" evidence="1">
    <location>
        <begin position="99"/>
        <end position="252"/>
    </location>
</feature>
<evidence type="ECO:0000256" key="2">
    <source>
        <dbReference type="SAM" id="Phobius"/>
    </source>
</evidence>
<feature type="compositionally biased region" description="Polar residues" evidence="1">
    <location>
        <begin position="644"/>
        <end position="654"/>
    </location>
</feature>
<accession>A0AAD4LM88</accession>
<dbReference type="EMBL" id="JAKELL010000007">
    <property type="protein sequence ID" value="KAH8997270.1"/>
    <property type="molecule type" value="Genomic_DNA"/>
</dbReference>
<name>A0AAD4LM88_9AGAM</name>
<comment type="caution">
    <text evidence="3">The sequence shown here is derived from an EMBL/GenBank/DDBJ whole genome shotgun (WGS) entry which is preliminary data.</text>
</comment>
<feature type="region of interest" description="Disordered" evidence="1">
    <location>
        <begin position="267"/>
        <end position="292"/>
    </location>
</feature>
<feature type="compositionally biased region" description="Pro residues" evidence="1">
    <location>
        <begin position="160"/>
        <end position="179"/>
    </location>
</feature>
<sequence length="695" mass="71844">MPVNAATSASGPGPLASPIGTGNTSTPALNSTSCYVVNANGTVSTVTNSTLSLPGVPRPSLSPTKVSLPSVWSGQINATNATTVWFNSSAFCVQHLATQTATPSPSLTSTVSTTSVTPSSRVVSSSSPPATPECSPPAHTKSASSSASSRTSARSTIVEPDPPLPPPAHTTPRPSPTAPGVPKSPNTVSPARPAAPSSASVTVSKKSSPVWPSKSSPTGSGTPGLPNTVFPSPVFPTESFPTAPGAPGSPGTVSFPPTSVTGLPTGLPTGLGTSRKSQSTHSTITSTVTETPQTTFSTPVSITETTDGHVTITAPPLVTITGLSSLSDGTVVTVTHVIANPPKEAVSASSRDTFFGNHAAVVGVFLAAGFTLAGLVLLAFCCFRRRRRRRAQHRGSRLPEISHPRPIQNPFADVTGNPAVREQANPNVRWHGFMQPRGPASTSHSSISSPLNHSEEDLPVAHSGAPIPPPPVQRAASRSSYRIPVPYADVVAAHGNEKRRSTGAPSEYLQTQPSDVPPRLPMRSPLRLLAAQNMAKIPRDNALNLSLSRASTPSVYPPSLHHPDVDADSLSHEKEVVASAPLQRVPSGWLTRGLSYGTKSGQGHKVDSNAESHGAQTSPVDSDGTPSSTVSGSSSSHAHYSPLESPTSDTGTALTSIQDGIAHNRKISLPRTPPVALFMHQVETRKSVARLRRAS</sequence>
<feature type="compositionally biased region" description="Basic and acidic residues" evidence="1">
    <location>
        <begin position="561"/>
        <end position="570"/>
    </location>
</feature>
<feature type="compositionally biased region" description="Polar residues" evidence="1">
    <location>
        <begin position="1"/>
        <end position="10"/>
    </location>
</feature>
<keyword evidence="2" id="KW-0812">Transmembrane</keyword>
<feature type="compositionally biased region" description="Low complexity" evidence="1">
    <location>
        <begin position="441"/>
        <end position="452"/>
    </location>
</feature>
<organism evidence="3 4">
    <name type="scientific">Lactarius akahatsu</name>
    <dbReference type="NCBI Taxonomy" id="416441"/>
    <lineage>
        <taxon>Eukaryota</taxon>
        <taxon>Fungi</taxon>
        <taxon>Dikarya</taxon>
        <taxon>Basidiomycota</taxon>
        <taxon>Agaricomycotina</taxon>
        <taxon>Agaricomycetes</taxon>
        <taxon>Russulales</taxon>
        <taxon>Russulaceae</taxon>
        <taxon>Lactarius</taxon>
    </lineage>
</organism>
<protein>
    <submittedName>
        <fullName evidence="3">Uncharacterized protein</fullName>
    </submittedName>
</protein>
<evidence type="ECO:0000313" key="3">
    <source>
        <dbReference type="EMBL" id="KAH8997270.1"/>
    </source>
</evidence>
<feature type="compositionally biased region" description="Low complexity" evidence="1">
    <location>
        <begin position="187"/>
        <end position="228"/>
    </location>
</feature>
<keyword evidence="4" id="KW-1185">Reference proteome</keyword>
<feature type="region of interest" description="Disordered" evidence="1">
    <location>
        <begin position="1"/>
        <end position="22"/>
    </location>
</feature>
<evidence type="ECO:0000256" key="1">
    <source>
        <dbReference type="SAM" id="MobiDB-lite"/>
    </source>
</evidence>
<feature type="compositionally biased region" description="Low complexity" evidence="1">
    <location>
        <begin position="99"/>
        <end position="128"/>
    </location>
</feature>
<reference evidence="3" key="1">
    <citation type="submission" date="2022-01" db="EMBL/GenBank/DDBJ databases">
        <title>Comparative genomics reveals a dynamic genome evolution in the ectomycorrhizal milk-cap (Lactarius) mushrooms.</title>
        <authorList>
            <consortium name="DOE Joint Genome Institute"/>
            <person name="Lebreton A."/>
            <person name="Tang N."/>
            <person name="Kuo A."/>
            <person name="LaButti K."/>
            <person name="Drula E."/>
            <person name="Barry K."/>
            <person name="Clum A."/>
            <person name="Lipzen A."/>
            <person name="Mousain D."/>
            <person name="Ng V."/>
            <person name="Wang R."/>
            <person name="Wang X."/>
            <person name="Dai Y."/>
            <person name="Henrissat B."/>
            <person name="Grigoriev I.V."/>
            <person name="Guerin-Laguette A."/>
            <person name="Yu F."/>
            <person name="Martin F.M."/>
        </authorList>
    </citation>
    <scope>NUCLEOTIDE SEQUENCE</scope>
    <source>
        <strain evidence="3">QP</strain>
    </source>
</reference>
<dbReference type="AlphaFoldDB" id="A0AAD4LM88"/>
<feature type="compositionally biased region" description="Low complexity" evidence="1">
    <location>
        <begin position="142"/>
        <end position="156"/>
    </location>
</feature>